<dbReference type="RefSeq" id="XP_007866881.1">
    <property type="nucleotide sequence ID" value="XM_007868690.1"/>
</dbReference>
<feature type="compositionally biased region" description="Low complexity" evidence="6">
    <location>
        <begin position="725"/>
        <end position="744"/>
    </location>
</feature>
<dbReference type="CDD" id="cd00067">
    <property type="entry name" value="GAL4"/>
    <property type="match status" value="2"/>
</dbReference>
<feature type="domain" description="Zn(2)-C6 fungal-type" evidence="8">
    <location>
        <begin position="678"/>
        <end position="708"/>
    </location>
</feature>
<dbReference type="PROSITE" id="PS50048">
    <property type="entry name" value="ZN2_CY6_FUNGAL_2"/>
    <property type="match status" value="2"/>
</dbReference>
<feature type="region of interest" description="Disordered" evidence="6">
    <location>
        <begin position="426"/>
        <end position="482"/>
    </location>
</feature>
<evidence type="ECO:0000256" key="1">
    <source>
        <dbReference type="ARBA" id="ARBA00023015"/>
    </source>
</evidence>
<keyword evidence="3" id="KW-0804">Transcription</keyword>
<dbReference type="GO" id="GO:0008270">
    <property type="term" value="F:zinc ion binding"/>
    <property type="evidence" value="ECO:0007669"/>
    <property type="project" value="InterPro"/>
</dbReference>
<keyword evidence="5" id="KW-0342">GTP-binding</keyword>
<dbReference type="PRINTS" id="PR00755">
    <property type="entry name" value="AFLATOXINBRP"/>
</dbReference>
<keyword evidence="7" id="KW-0732">Signal</keyword>
<feature type="domain" description="Septin-type G" evidence="9">
    <location>
        <begin position="1"/>
        <end position="391"/>
    </location>
</feature>
<evidence type="ECO:0000256" key="4">
    <source>
        <dbReference type="ARBA" id="ARBA00023242"/>
    </source>
</evidence>
<feature type="region of interest" description="Disordered" evidence="6">
    <location>
        <begin position="513"/>
        <end position="670"/>
    </location>
</feature>
<dbReference type="STRING" id="670483.S7RJR6"/>
<dbReference type="InterPro" id="IPR030379">
    <property type="entry name" value="G_SEPTIN_dom"/>
</dbReference>
<dbReference type="Pfam" id="PF00735">
    <property type="entry name" value="Septin"/>
    <property type="match status" value="2"/>
</dbReference>
<organism evidence="10 11">
    <name type="scientific">Gloeophyllum trabeum (strain ATCC 11539 / FP-39264 / Madison 617)</name>
    <name type="common">Brown rot fungus</name>
    <dbReference type="NCBI Taxonomy" id="670483"/>
    <lineage>
        <taxon>Eukaryota</taxon>
        <taxon>Fungi</taxon>
        <taxon>Dikarya</taxon>
        <taxon>Basidiomycota</taxon>
        <taxon>Agaricomycotina</taxon>
        <taxon>Agaricomycetes</taxon>
        <taxon>Gloeophyllales</taxon>
        <taxon>Gloeophyllaceae</taxon>
        <taxon>Gloeophyllum</taxon>
    </lineage>
</organism>
<dbReference type="PROSITE" id="PS00463">
    <property type="entry name" value="ZN2_CY6_FUNGAL_1"/>
    <property type="match status" value="2"/>
</dbReference>
<evidence type="ECO:0000256" key="5">
    <source>
        <dbReference type="RuleBase" id="RU004560"/>
    </source>
</evidence>
<evidence type="ECO:0000313" key="10">
    <source>
        <dbReference type="EMBL" id="EPQ54600.1"/>
    </source>
</evidence>
<gene>
    <name evidence="10" type="ORF">GLOTRDRAFT_116448</name>
</gene>
<dbReference type="Proteomes" id="UP000030669">
    <property type="component" value="Unassembled WGS sequence"/>
</dbReference>
<name>S7RJR6_GLOTA</name>
<feature type="region of interest" description="Disordered" evidence="6">
    <location>
        <begin position="239"/>
        <end position="279"/>
    </location>
</feature>
<feature type="region of interest" description="Disordered" evidence="6">
    <location>
        <begin position="711"/>
        <end position="802"/>
    </location>
</feature>
<dbReference type="SMART" id="SM00066">
    <property type="entry name" value="GAL4"/>
    <property type="match status" value="2"/>
</dbReference>
<evidence type="ECO:0000256" key="3">
    <source>
        <dbReference type="ARBA" id="ARBA00023163"/>
    </source>
</evidence>
<evidence type="ECO:0000259" key="9">
    <source>
        <dbReference type="PROSITE" id="PS51719"/>
    </source>
</evidence>
<dbReference type="Gene3D" id="4.10.240.10">
    <property type="entry name" value="Zn(2)-C6 fungal-type DNA-binding domain"/>
    <property type="match status" value="2"/>
</dbReference>
<feature type="signal peptide" evidence="7">
    <location>
        <begin position="1"/>
        <end position="28"/>
    </location>
</feature>
<sequence length="802" mass="87436">MVAGRRTGKTSFLRLLLDTSFVAPTATSDQLTSVAKFVQGCSGHTGHIRTVSIDVEHDLGEQGPTQPLTLTLIDTPSFDFQDDAASDRLCSEIQRHVESRLAESAEDENKARSGDHHVHLCVYFLDPDVIVPPSIPTPPVPFVSRARTNSLSHSEPERVILDPPVTTNPDLCRPVLPVPDINTIRRLSSRMNVLPVVARADTLTNERLAAVKMAIRRDLADAGIGFGIFDAPALDGHSQYPQHKDVGSQPMNGSLPNVLSSHTNRNAPSAAPSPPGSPAVTTPLRLPYALISPDIYCHNDGVHRPAPSRHELVLQYTPSNHRTVVKGHSPSCKIEMGRYTRCYRWGSLDVLDPNHSDFLYLRRAIFHHMQTLHKYTKEYLLGKFMEGYQPHHATYHPLQQISLPPPSRPHPSLSQASRPILAIDTAPGPAATHRQPHLALPPPSAQEPRRSPLRGPESVVSSSSTKTPPAGTRMSQKQRPKKITVACNFCRSRKLKCDGGRPACEQCLKRRNPCDYVPNMRRGGARRQRRQDDSESESASGDDDQSPEHDSQSPEVPSRPVSRKGNVNMFLTEPLPGSGHLTSPLDRRETVPRLPALVLPKPNIPGPPSASYRTDDPSHIAALPTPVTGISSSSSAHAELTLPPIRTEPDLPSPSRRRSTVPPRKGHRSLKYGPKVVACNFCRARKTKCDGAHPSCSSCARRSLQCSYVNDPAGPHGPARRKKATTSTSDPSQSSPPTSQVHTQLPPTTAPPVGYGHMAPPNIGEGEVDLKRNLHDPQQQLPPKKMRLEGNASHSVAVAAGP</sequence>
<dbReference type="InterPro" id="IPR050675">
    <property type="entry name" value="OAF3"/>
</dbReference>
<dbReference type="OrthoDB" id="10261408at2759"/>
<evidence type="ECO:0008006" key="12">
    <source>
        <dbReference type="Google" id="ProtNLM"/>
    </source>
</evidence>
<keyword evidence="2" id="KW-0238">DNA-binding</keyword>
<keyword evidence="1" id="KW-0805">Transcription regulation</keyword>
<dbReference type="HOGENOM" id="CLU_017509_0_0_1"/>
<feature type="compositionally biased region" description="Basic residues" evidence="6">
    <location>
        <begin position="655"/>
        <end position="670"/>
    </location>
</feature>
<dbReference type="EMBL" id="KB469303">
    <property type="protein sequence ID" value="EPQ54600.1"/>
    <property type="molecule type" value="Genomic_DNA"/>
</dbReference>
<comment type="similarity">
    <text evidence="5">Belongs to the TRAFAC class TrmE-Era-EngA-EngB-Septin-like GTPase superfamily. Septin GTPase family.</text>
</comment>
<dbReference type="PANTHER" id="PTHR31069">
    <property type="entry name" value="OLEATE-ACTIVATED TRANSCRIPTION FACTOR 1-RELATED"/>
    <property type="match status" value="1"/>
</dbReference>
<dbReference type="InterPro" id="IPR001138">
    <property type="entry name" value="Zn2Cys6_DnaBD"/>
</dbReference>
<dbReference type="GO" id="GO:0000981">
    <property type="term" value="F:DNA-binding transcription factor activity, RNA polymerase II-specific"/>
    <property type="evidence" value="ECO:0007669"/>
    <property type="project" value="InterPro"/>
</dbReference>
<feature type="compositionally biased region" description="Polar residues" evidence="6">
    <location>
        <begin position="249"/>
        <end position="266"/>
    </location>
</feature>
<accession>S7RJR6</accession>
<proteinExistence type="inferred from homology"/>
<feature type="compositionally biased region" description="Acidic residues" evidence="6">
    <location>
        <begin position="534"/>
        <end position="545"/>
    </location>
</feature>
<feature type="chain" id="PRO_5004556654" description="Zn(2)-C6 fungal-type domain-containing protein" evidence="7">
    <location>
        <begin position="29"/>
        <end position="802"/>
    </location>
</feature>
<protein>
    <recommendedName>
        <fullName evidence="12">Zn(2)-C6 fungal-type domain-containing protein</fullName>
    </recommendedName>
</protein>
<feature type="non-terminal residue" evidence="10">
    <location>
        <position position="1"/>
    </location>
</feature>
<evidence type="ECO:0000313" key="11">
    <source>
        <dbReference type="Proteomes" id="UP000030669"/>
    </source>
</evidence>
<dbReference type="Pfam" id="PF00172">
    <property type="entry name" value="Zn_clus"/>
    <property type="match status" value="2"/>
</dbReference>
<dbReference type="OMA" id="RSNPCDY"/>
<reference evidence="10 11" key="1">
    <citation type="journal article" date="2012" name="Science">
        <title>The Paleozoic origin of enzymatic lignin decomposition reconstructed from 31 fungal genomes.</title>
        <authorList>
            <person name="Floudas D."/>
            <person name="Binder M."/>
            <person name="Riley R."/>
            <person name="Barry K."/>
            <person name="Blanchette R.A."/>
            <person name="Henrissat B."/>
            <person name="Martinez A.T."/>
            <person name="Otillar R."/>
            <person name="Spatafora J.W."/>
            <person name="Yadav J.S."/>
            <person name="Aerts A."/>
            <person name="Benoit I."/>
            <person name="Boyd A."/>
            <person name="Carlson A."/>
            <person name="Copeland A."/>
            <person name="Coutinho P.M."/>
            <person name="de Vries R.P."/>
            <person name="Ferreira P."/>
            <person name="Findley K."/>
            <person name="Foster B."/>
            <person name="Gaskell J."/>
            <person name="Glotzer D."/>
            <person name="Gorecki P."/>
            <person name="Heitman J."/>
            <person name="Hesse C."/>
            <person name="Hori C."/>
            <person name="Igarashi K."/>
            <person name="Jurgens J.A."/>
            <person name="Kallen N."/>
            <person name="Kersten P."/>
            <person name="Kohler A."/>
            <person name="Kuees U."/>
            <person name="Kumar T.K.A."/>
            <person name="Kuo A."/>
            <person name="LaButti K."/>
            <person name="Larrondo L.F."/>
            <person name="Lindquist E."/>
            <person name="Ling A."/>
            <person name="Lombard V."/>
            <person name="Lucas S."/>
            <person name="Lundell T."/>
            <person name="Martin R."/>
            <person name="McLaughlin D.J."/>
            <person name="Morgenstern I."/>
            <person name="Morin E."/>
            <person name="Murat C."/>
            <person name="Nagy L.G."/>
            <person name="Nolan M."/>
            <person name="Ohm R.A."/>
            <person name="Patyshakuliyeva A."/>
            <person name="Rokas A."/>
            <person name="Ruiz-Duenas F.J."/>
            <person name="Sabat G."/>
            <person name="Salamov A."/>
            <person name="Samejima M."/>
            <person name="Schmutz J."/>
            <person name="Slot J.C."/>
            <person name="St John F."/>
            <person name="Stenlid J."/>
            <person name="Sun H."/>
            <person name="Sun S."/>
            <person name="Syed K."/>
            <person name="Tsang A."/>
            <person name="Wiebenga A."/>
            <person name="Young D."/>
            <person name="Pisabarro A."/>
            <person name="Eastwood D.C."/>
            <person name="Martin F."/>
            <person name="Cullen D."/>
            <person name="Grigoriev I.V."/>
            <person name="Hibbett D.S."/>
        </authorList>
    </citation>
    <scope>NUCLEOTIDE SEQUENCE [LARGE SCALE GENOMIC DNA]</scope>
    <source>
        <strain evidence="10 11">ATCC 11539</strain>
    </source>
</reference>
<dbReference type="GO" id="GO:0005525">
    <property type="term" value="F:GTP binding"/>
    <property type="evidence" value="ECO:0007669"/>
    <property type="project" value="UniProtKB-KW"/>
</dbReference>
<dbReference type="PANTHER" id="PTHR31069:SF32">
    <property type="entry name" value="ARGININE METABOLISM REGULATION PROTEIN II"/>
    <property type="match status" value="1"/>
</dbReference>
<keyword evidence="5" id="KW-0547">Nucleotide-binding</keyword>
<dbReference type="Gene3D" id="3.40.50.300">
    <property type="entry name" value="P-loop containing nucleotide triphosphate hydrolases"/>
    <property type="match status" value="1"/>
</dbReference>
<dbReference type="InterPro" id="IPR036864">
    <property type="entry name" value="Zn2-C6_fun-type_DNA-bd_sf"/>
</dbReference>
<dbReference type="SUPFAM" id="SSF57701">
    <property type="entry name" value="Zn2/Cys6 DNA-binding domain"/>
    <property type="match status" value="2"/>
</dbReference>
<keyword evidence="11" id="KW-1185">Reference proteome</keyword>
<dbReference type="GeneID" id="19300185"/>
<evidence type="ECO:0000256" key="6">
    <source>
        <dbReference type="SAM" id="MobiDB-lite"/>
    </source>
</evidence>
<evidence type="ECO:0000259" key="8">
    <source>
        <dbReference type="PROSITE" id="PS50048"/>
    </source>
</evidence>
<dbReference type="AlphaFoldDB" id="S7RJR6"/>
<dbReference type="InterPro" id="IPR027417">
    <property type="entry name" value="P-loop_NTPase"/>
</dbReference>
<feature type="domain" description="Zn(2)-C6 fungal-type" evidence="8">
    <location>
        <begin position="486"/>
        <end position="516"/>
    </location>
</feature>
<dbReference type="eggNOG" id="KOG1547">
    <property type="taxonomic scope" value="Eukaryota"/>
</dbReference>
<evidence type="ECO:0000256" key="2">
    <source>
        <dbReference type="ARBA" id="ARBA00023125"/>
    </source>
</evidence>
<evidence type="ECO:0000256" key="7">
    <source>
        <dbReference type="SAM" id="SignalP"/>
    </source>
</evidence>
<dbReference type="KEGG" id="gtr:GLOTRDRAFT_116448"/>
<keyword evidence="4" id="KW-0539">Nucleus</keyword>
<dbReference type="PROSITE" id="PS51719">
    <property type="entry name" value="G_SEPTIN"/>
    <property type="match status" value="1"/>
</dbReference>
<dbReference type="GO" id="GO:0003677">
    <property type="term" value="F:DNA binding"/>
    <property type="evidence" value="ECO:0007669"/>
    <property type="project" value="UniProtKB-KW"/>
</dbReference>